<evidence type="ECO:0000313" key="2">
    <source>
        <dbReference type="EMBL" id="GGN42506.1"/>
    </source>
</evidence>
<dbReference type="Proteomes" id="UP000605099">
    <property type="component" value="Unassembled WGS sequence"/>
</dbReference>
<feature type="chain" id="PRO_5046808191" evidence="1">
    <location>
        <begin position="26"/>
        <end position="106"/>
    </location>
</feature>
<keyword evidence="3" id="KW-1185">Reference proteome</keyword>
<proteinExistence type="predicted"/>
<accession>A0ABQ2JA86</accession>
<evidence type="ECO:0000313" key="3">
    <source>
        <dbReference type="Proteomes" id="UP000605099"/>
    </source>
</evidence>
<gene>
    <name evidence="2" type="ORF">GCM10011349_05650</name>
</gene>
<dbReference type="RefSeq" id="WP_188818044.1">
    <property type="nucleotide sequence ID" value="NZ_BMLK01000002.1"/>
</dbReference>
<reference evidence="3" key="1">
    <citation type="journal article" date="2019" name="Int. J. Syst. Evol. Microbiol.">
        <title>The Global Catalogue of Microorganisms (GCM) 10K type strain sequencing project: providing services to taxonomists for standard genome sequencing and annotation.</title>
        <authorList>
            <consortium name="The Broad Institute Genomics Platform"/>
            <consortium name="The Broad Institute Genome Sequencing Center for Infectious Disease"/>
            <person name="Wu L."/>
            <person name="Ma J."/>
        </authorList>
    </citation>
    <scope>NUCLEOTIDE SEQUENCE [LARGE SCALE GENOMIC DNA]</scope>
    <source>
        <strain evidence="3">CGMCC 1.6784</strain>
    </source>
</reference>
<keyword evidence="1" id="KW-0732">Signal</keyword>
<sequence>MKKFGSGTVLAAVAALALMPASVNAETTQSVREVTEDAAAPVQLNSGMMLYSSTGHRVAPIYSVTSDGDPQLILNGRLVTVPASTLSLVDGKVTSNLTKSQIAKAR</sequence>
<comment type="caution">
    <text evidence="2">The sequence shown here is derived from an EMBL/GenBank/DDBJ whole genome shotgun (WGS) entry which is preliminary data.</text>
</comment>
<feature type="signal peptide" evidence="1">
    <location>
        <begin position="1"/>
        <end position="25"/>
    </location>
</feature>
<organism evidence="2 3">
    <name type="scientific">Novosphingobium indicum</name>
    <dbReference type="NCBI Taxonomy" id="462949"/>
    <lineage>
        <taxon>Bacteria</taxon>
        <taxon>Pseudomonadati</taxon>
        <taxon>Pseudomonadota</taxon>
        <taxon>Alphaproteobacteria</taxon>
        <taxon>Sphingomonadales</taxon>
        <taxon>Sphingomonadaceae</taxon>
        <taxon>Novosphingobium</taxon>
    </lineage>
</organism>
<protein>
    <submittedName>
        <fullName evidence="2">Uncharacterized protein</fullName>
    </submittedName>
</protein>
<evidence type="ECO:0000256" key="1">
    <source>
        <dbReference type="SAM" id="SignalP"/>
    </source>
</evidence>
<dbReference type="EMBL" id="BMLK01000002">
    <property type="protein sequence ID" value="GGN42506.1"/>
    <property type="molecule type" value="Genomic_DNA"/>
</dbReference>
<name>A0ABQ2JA86_9SPHN</name>